<dbReference type="RefSeq" id="WP_092457820.1">
    <property type="nucleotide sequence ID" value="NZ_FOJI01000023.1"/>
</dbReference>
<gene>
    <name evidence="1" type="ORF">SAMN05421659_12328</name>
</gene>
<sequence>MKFMIVCQNNIYLHGCPMNCVKKTLEKAGFELDEHIIVTPV</sequence>
<dbReference type="STRING" id="99656.SAMN05421659_12328"/>
<dbReference type="Proteomes" id="UP000199701">
    <property type="component" value="Unassembled WGS sequence"/>
</dbReference>
<dbReference type="OrthoDB" id="2111735at2"/>
<keyword evidence="2" id="KW-1185">Reference proteome</keyword>
<evidence type="ECO:0000313" key="2">
    <source>
        <dbReference type="Proteomes" id="UP000199701"/>
    </source>
</evidence>
<proteinExistence type="predicted"/>
<dbReference type="AlphaFoldDB" id="A0A1I0RU26"/>
<reference evidence="1 2" key="1">
    <citation type="submission" date="2016-10" db="EMBL/GenBank/DDBJ databases">
        <authorList>
            <person name="de Groot N.N."/>
        </authorList>
    </citation>
    <scope>NUCLEOTIDE SEQUENCE [LARGE SCALE GENOMIC DNA]</scope>
    <source>
        <strain evidence="1 2">DSM 9179</strain>
    </source>
</reference>
<evidence type="ECO:0000313" key="1">
    <source>
        <dbReference type="EMBL" id="SEW44830.1"/>
    </source>
</evidence>
<dbReference type="Pfam" id="PF08859">
    <property type="entry name" value="DGC"/>
    <property type="match status" value="1"/>
</dbReference>
<dbReference type="InterPro" id="IPR014958">
    <property type="entry name" value="DGC"/>
</dbReference>
<dbReference type="EMBL" id="FOJI01000023">
    <property type="protein sequence ID" value="SEW44830.1"/>
    <property type="molecule type" value="Genomic_DNA"/>
</dbReference>
<protein>
    <submittedName>
        <fullName evidence="1">DGC domain-containing protein</fullName>
    </submittedName>
</protein>
<accession>A0A1I0RU26</accession>
<name>A0A1I0RU26_9FIRM</name>
<organism evidence="1 2">
    <name type="scientific">[Clostridium] fimetarium</name>
    <dbReference type="NCBI Taxonomy" id="99656"/>
    <lineage>
        <taxon>Bacteria</taxon>
        <taxon>Bacillati</taxon>
        <taxon>Bacillota</taxon>
        <taxon>Clostridia</taxon>
        <taxon>Lachnospirales</taxon>
        <taxon>Lachnospiraceae</taxon>
    </lineage>
</organism>